<keyword evidence="13" id="KW-0449">Lipoprotein</keyword>
<evidence type="ECO:0000256" key="7">
    <source>
        <dbReference type="ARBA" id="ARBA00022729"/>
    </source>
</evidence>
<evidence type="ECO:0000256" key="13">
    <source>
        <dbReference type="ARBA" id="ARBA00023288"/>
    </source>
</evidence>
<evidence type="ECO:0000259" key="18">
    <source>
        <dbReference type="PROSITE" id="PS50999"/>
    </source>
</evidence>
<dbReference type="Pfam" id="PF00116">
    <property type="entry name" value="COX2"/>
    <property type="match status" value="1"/>
</dbReference>
<dbReference type="InterPro" id="IPR011759">
    <property type="entry name" value="Cyt_c_oxidase_su2_TM_dom"/>
</dbReference>
<keyword evidence="4" id="KW-1003">Cell membrane</keyword>
<evidence type="ECO:0000256" key="9">
    <source>
        <dbReference type="ARBA" id="ARBA00022989"/>
    </source>
</evidence>
<dbReference type="NCBIfam" id="TIGR01433">
    <property type="entry name" value="CyoA"/>
    <property type="match status" value="1"/>
</dbReference>
<feature type="transmembrane region" description="Helical" evidence="16">
    <location>
        <begin position="102"/>
        <end position="122"/>
    </location>
</feature>
<evidence type="ECO:0000256" key="10">
    <source>
        <dbReference type="ARBA" id="ARBA00023002"/>
    </source>
</evidence>
<accession>A0ABM7G1F2</accession>
<dbReference type="CDD" id="cd04212">
    <property type="entry name" value="CuRO_UO_II"/>
    <property type="match status" value="1"/>
</dbReference>
<evidence type="ECO:0000313" key="20">
    <source>
        <dbReference type="Proteomes" id="UP001059971"/>
    </source>
</evidence>
<reference evidence="19" key="1">
    <citation type="submission" date="2018-07" db="EMBL/GenBank/DDBJ databases">
        <title>Complete genome sequence of Sphingomonas bisphenolicum strain AO1, a bisphenol A degradative bacterium isolated from Japanese farm field.</title>
        <authorList>
            <person name="Murakami M."/>
            <person name="Koh M."/>
            <person name="Koba S."/>
            <person name="Matsumura Y."/>
        </authorList>
    </citation>
    <scope>NUCLEOTIDE SEQUENCE</scope>
    <source>
        <strain evidence="19">AO1</strain>
    </source>
</reference>
<keyword evidence="20" id="KW-1185">Reference proteome</keyword>
<comment type="subcellular location">
    <subcellularLocation>
        <location evidence="1">Cell membrane</location>
        <topology evidence="1">Multi-pass membrane protein</topology>
    </subcellularLocation>
</comment>
<sequence>MSRAGHPDNAGRMIARHSATKRAFLRRIAPLLLLPLGGCNWVVLSPAGDVAMQQRDLILISTALMLLIIIPVMAMTIWFAWKYREKAKAEDYDPDWDHSTSLELLIWSAPLLIIIALGAVTWSSTHLLDPYRPIERVDQARKVDPAAKRLQVEVVAMDWKWVFIYPELGIATVNELAAPVDRPIEFKITSSSIMNSFFVPALAGQIYAMPGMQTVLHAVANKPGNYEGFSANYSGAGFSNMRFRFHAMDEAGFDQWVAKVKASGATLDRATYIKLEQPSEKVPPMYFGGVEPKLFHAALNMCVQPGKKCMDAVMMTDMHGGAGKESAHDVEGLRHDGTIDVGGYHPVEPGKKGEIAQPAGMTPAADRTPAAQGHQAPGQQDGDGHGGGHAGHEGM</sequence>
<dbReference type="Pfam" id="PF06481">
    <property type="entry name" value="COX_ARM"/>
    <property type="match status" value="1"/>
</dbReference>
<dbReference type="Proteomes" id="UP001059971">
    <property type="component" value="Chromosome 1"/>
</dbReference>
<evidence type="ECO:0000256" key="2">
    <source>
        <dbReference type="ARBA" id="ARBA00007866"/>
    </source>
</evidence>
<evidence type="ECO:0000256" key="8">
    <source>
        <dbReference type="ARBA" id="ARBA00022982"/>
    </source>
</evidence>
<keyword evidence="5" id="KW-0679">Respiratory chain</keyword>
<dbReference type="InterPro" id="IPR008972">
    <property type="entry name" value="Cupredoxin"/>
</dbReference>
<feature type="domain" description="Cytochrome oxidase subunit II copper A binding" evidence="17">
    <location>
        <begin position="147"/>
        <end position="259"/>
    </location>
</feature>
<dbReference type="Gene3D" id="1.10.287.90">
    <property type="match status" value="1"/>
</dbReference>
<keyword evidence="9 16" id="KW-1133">Transmembrane helix</keyword>
<evidence type="ECO:0000256" key="14">
    <source>
        <dbReference type="ARBA" id="ARBA00030198"/>
    </source>
</evidence>
<gene>
    <name evidence="19" type="primary">cyoA</name>
    <name evidence="19" type="ORF">SBA_ch1_33440</name>
</gene>
<dbReference type="Gene3D" id="2.60.40.420">
    <property type="entry name" value="Cupredoxins - blue copper proteins"/>
    <property type="match status" value="1"/>
</dbReference>
<protein>
    <recommendedName>
        <fullName evidence="14">Ubiquinol oxidase polypeptide II</fullName>
    </recommendedName>
</protein>
<feature type="compositionally biased region" description="Basic and acidic residues" evidence="15">
    <location>
        <begin position="382"/>
        <end position="395"/>
    </location>
</feature>
<dbReference type="PANTHER" id="PTHR22888:SF18">
    <property type="entry name" value="CYTOCHROME BO(3) UBIQUINOL OXIDASE SUBUNIT 2"/>
    <property type="match status" value="1"/>
</dbReference>
<feature type="compositionally biased region" description="Low complexity" evidence="15">
    <location>
        <begin position="369"/>
        <end position="380"/>
    </location>
</feature>
<keyword evidence="3" id="KW-0813">Transport</keyword>
<keyword evidence="6 16" id="KW-0812">Transmembrane</keyword>
<dbReference type="PROSITE" id="PS50999">
    <property type="entry name" value="COX2_TM"/>
    <property type="match status" value="1"/>
</dbReference>
<dbReference type="PROSITE" id="PS50857">
    <property type="entry name" value="COX2_CUA"/>
    <property type="match status" value="1"/>
</dbReference>
<dbReference type="InterPro" id="IPR002429">
    <property type="entry name" value="CcO_II-like_C"/>
</dbReference>
<evidence type="ECO:0000259" key="17">
    <source>
        <dbReference type="PROSITE" id="PS50857"/>
    </source>
</evidence>
<feature type="region of interest" description="Disordered" evidence="15">
    <location>
        <begin position="335"/>
        <end position="395"/>
    </location>
</feature>
<keyword evidence="12" id="KW-0564">Palmitate</keyword>
<evidence type="ECO:0000256" key="11">
    <source>
        <dbReference type="ARBA" id="ARBA00023136"/>
    </source>
</evidence>
<proteinExistence type="inferred from homology"/>
<dbReference type="InterPro" id="IPR036257">
    <property type="entry name" value="Cyt_c_oxidase_su2_TM_sf"/>
</dbReference>
<dbReference type="SUPFAM" id="SSF49503">
    <property type="entry name" value="Cupredoxins"/>
    <property type="match status" value="1"/>
</dbReference>
<dbReference type="SUPFAM" id="SSF81464">
    <property type="entry name" value="Cytochrome c oxidase subunit II-like, transmembrane region"/>
    <property type="match status" value="1"/>
</dbReference>
<dbReference type="InterPro" id="IPR006333">
    <property type="entry name" value="Cyt_o_ubiquinol_oxidase_su2"/>
</dbReference>
<evidence type="ECO:0000313" key="19">
    <source>
        <dbReference type="EMBL" id="BBF71144.1"/>
    </source>
</evidence>
<feature type="transmembrane region" description="Helical" evidence="16">
    <location>
        <begin position="57"/>
        <end position="81"/>
    </location>
</feature>
<evidence type="ECO:0000256" key="1">
    <source>
        <dbReference type="ARBA" id="ARBA00004651"/>
    </source>
</evidence>
<evidence type="ECO:0000256" key="16">
    <source>
        <dbReference type="SAM" id="Phobius"/>
    </source>
</evidence>
<dbReference type="InterPro" id="IPR010514">
    <property type="entry name" value="COX_ARM"/>
</dbReference>
<evidence type="ECO:0000256" key="4">
    <source>
        <dbReference type="ARBA" id="ARBA00022475"/>
    </source>
</evidence>
<evidence type="ECO:0000256" key="6">
    <source>
        <dbReference type="ARBA" id="ARBA00022692"/>
    </source>
</evidence>
<evidence type="ECO:0000256" key="15">
    <source>
        <dbReference type="SAM" id="MobiDB-lite"/>
    </source>
</evidence>
<evidence type="ECO:0000256" key="5">
    <source>
        <dbReference type="ARBA" id="ARBA00022660"/>
    </source>
</evidence>
<dbReference type="EMBL" id="AP018817">
    <property type="protein sequence ID" value="BBF71144.1"/>
    <property type="molecule type" value="Genomic_DNA"/>
</dbReference>
<name>A0ABM7G1F2_9SPHN</name>
<keyword evidence="7" id="KW-0732">Signal</keyword>
<keyword evidence="10" id="KW-0560">Oxidoreductase</keyword>
<dbReference type="InterPro" id="IPR045187">
    <property type="entry name" value="CcO_II"/>
</dbReference>
<organism evidence="19 20">
    <name type="scientific">Sphingomonas bisphenolicum</name>
    <dbReference type="NCBI Taxonomy" id="296544"/>
    <lineage>
        <taxon>Bacteria</taxon>
        <taxon>Pseudomonadati</taxon>
        <taxon>Pseudomonadota</taxon>
        <taxon>Alphaproteobacteria</taxon>
        <taxon>Sphingomonadales</taxon>
        <taxon>Sphingomonadaceae</taxon>
        <taxon>Sphingomonas</taxon>
    </lineage>
</organism>
<dbReference type="InterPro" id="IPR034227">
    <property type="entry name" value="CuRO_UO_II"/>
</dbReference>
<keyword evidence="8" id="KW-0249">Electron transport</keyword>
<evidence type="ECO:0000256" key="3">
    <source>
        <dbReference type="ARBA" id="ARBA00022448"/>
    </source>
</evidence>
<comment type="similarity">
    <text evidence="2">Belongs to the cytochrome c oxidase subunit 2 family.</text>
</comment>
<dbReference type="PANTHER" id="PTHR22888">
    <property type="entry name" value="CYTOCHROME C OXIDASE, SUBUNIT II"/>
    <property type="match status" value="1"/>
</dbReference>
<evidence type="ECO:0000256" key="12">
    <source>
        <dbReference type="ARBA" id="ARBA00023139"/>
    </source>
</evidence>
<feature type="domain" description="Cytochrome oxidase subunit II transmembrane region profile" evidence="18">
    <location>
        <begin position="35"/>
        <end position="132"/>
    </location>
</feature>
<keyword evidence="11 16" id="KW-0472">Membrane</keyword>